<dbReference type="GO" id="GO:0008237">
    <property type="term" value="F:metallopeptidase activity"/>
    <property type="evidence" value="ECO:0007669"/>
    <property type="project" value="UniProtKB-KW"/>
</dbReference>
<evidence type="ECO:0000259" key="5">
    <source>
        <dbReference type="Pfam" id="PF00675"/>
    </source>
</evidence>
<proteinExistence type="inferred from homology"/>
<keyword evidence="4" id="KW-0732">Signal</keyword>
<dbReference type="InterPro" id="IPR011249">
    <property type="entry name" value="Metalloenz_LuxS/M16"/>
</dbReference>
<feature type="domain" description="Peptidase M16 C-terminal" evidence="6">
    <location>
        <begin position="683"/>
        <end position="858"/>
    </location>
</feature>
<accession>A0A2A2SG95</accession>
<evidence type="ECO:0000313" key="7">
    <source>
        <dbReference type="EMBL" id="PAX08223.1"/>
    </source>
</evidence>
<dbReference type="PANTHER" id="PTHR11851">
    <property type="entry name" value="METALLOPROTEASE"/>
    <property type="match status" value="1"/>
</dbReference>
<evidence type="ECO:0000256" key="1">
    <source>
        <dbReference type="ARBA" id="ARBA00007261"/>
    </source>
</evidence>
<feature type="chain" id="PRO_5011974333" evidence="4">
    <location>
        <begin position="22"/>
        <end position="956"/>
    </location>
</feature>
<feature type="region of interest" description="Disordered" evidence="3">
    <location>
        <begin position="18"/>
        <end position="42"/>
    </location>
</feature>
<keyword evidence="2" id="KW-0645">Protease</keyword>
<keyword evidence="8" id="KW-1185">Reference proteome</keyword>
<dbReference type="InterPro" id="IPR050361">
    <property type="entry name" value="MPP/UQCRC_Complex"/>
</dbReference>
<dbReference type="OrthoDB" id="9811314at2"/>
<dbReference type="SUPFAM" id="SSF63411">
    <property type="entry name" value="LuxS/MPP-like metallohydrolase"/>
    <property type="match status" value="4"/>
</dbReference>
<dbReference type="GO" id="GO:0046872">
    <property type="term" value="F:metal ion binding"/>
    <property type="evidence" value="ECO:0007669"/>
    <property type="project" value="InterPro"/>
</dbReference>
<comment type="caution">
    <text evidence="7">The sequence shown here is derived from an EMBL/GenBank/DDBJ whole genome shotgun (WGS) entry which is preliminary data.</text>
</comment>
<feature type="domain" description="Peptidase M16 C-terminal" evidence="6">
    <location>
        <begin position="219"/>
        <end position="394"/>
    </location>
</feature>
<dbReference type="RefSeq" id="WP_095998465.1">
    <property type="nucleotide sequence ID" value="NZ_NSLI01000003.1"/>
</dbReference>
<keyword evidence="2" id="KW-0482">Metalloprotease</keyword>
<dbReference type="Proteomes" id="UP000218151">
    <property type="component" value="Unassembled WGS sequence"/>
</dbReference>
<reference evidence="8" key="1">
    <citation type="submission" date="2017-09" db="EMBL/GenBank/DDBJ databases">
        <authorList>
            <person name="Feng G."/>
            <person name="Zhu H."/>
        </authorList>
    </citation>
    <scope>NUCLEOTIDE SEQUENCE [LARGE SCALE GENOMIC DNA]</scope>
    <source>
        <strain evidence="8">1PNM-20</strain>
    </source>
</reference>
<sequence>MRLFRSALLAGAALLSAPAPAQPVPPQNTTLRDGAQTPAPSTAAVKPIAYAQRTLPNGLRVFAIRDTTTPNVSVQVWYDVGSKDDPKGRSGFAHMFEHLMFKATRNLVPEQMDRLTEDVGGYNNASTADDYTNYYEVVPANHLQRLLFAEADRMASLVVEPTSFASERDVVKEELRFRTLARPYGKLLSIYYPQLAYSVHPYARPGIGSLEDLEAALIDDVRAFHATYYRPDNAILVVGGNFDPAQLDRWVDQYFGPIAKPNRPIPRVTAVEPPRTRAVTRTVYEANTPLPAVLVSYHVPPDRDADTPALSVLNAILSTGESSRLYETLVYRDQLAQSAAAFLDTKQSTGNLVLYAILAGGKTAEEGEAALKREVARLRTQPVTAAELAEAKNEILTQAIRQRETAEGKALVIASSTIIDGDPDASQKQLEAIARVTPADVRRVAAKYLGDNQAATIRYLPLEAKPATAQSDAIPIAPTVQAVDLRAPAGIQVVTPAPEGRRILPPAPGQPVPTVLPRPVEARLANGLRVVTVERRDLPIVTASLVATGGSATDPAGRAGASSLASALLTKGTTTRSATEIARAVESLGGSIESGSGRDGASVDVTVKSDQIDPAMAILADVAVNPAFKADEIERARTQAIDAVQVGLKDPAQLAGLVAERAVFGGSAYGSPPEGTPNSLKAITREDLTRSYAGAWSPATATLLVVGDITPAAAQALAAKHFGGWRAGAAAAPRTAPVETAAPRVVVVDFPGAGQAGVVVARPAIARADPRYYPLAVANTTLGGGFTSRLNQEIRIKRGLAYGAGSGLSARRRGGMVAARTQTKNPSAPEVVGIIIDEMRKLGAAPAPAAELDTRKAVLVGGFGRAIETTDGVAEILGDYIVQAVPLSELGRYTDVIGDVDPATVRTAAAQLLDPTAASIVVVGEAKEFVDVLRQRYPKLEVIPVSALNLDSPTLK</sequence>
<comment type="similarity">
    <text evidence="1">Belongs to the peptidase M16 family.</text>
</comment>
<evidence type="ECO:0000313" key="8">
    <source>
        <dbReference type="Proteomes" id="UP000218151"/>
    </source>
</evidence>
<dbReference type="Gene3D" id="3.30.830.10">
    <property type="entry name" value="Metalloenzyme, LuxS/M16 peptidase-like"/>
    <property type="match status" value="4"/>
</dbReference>
<dbReference type="InterPro" id="IPR007863">
    <property type="entry name" value="Peptidase_M16_C"/>
</dbReference>
<feature type="domain" description="Peptidase M16 N-terminal" evidence="5">
    <location>
        <begin position="61"/>
        <end position="175"/>
    </location>
</feature>
<dbReference type="Pfam" id="PF05193">
    <property type="entry name" value="Peptidase_M16_C"/>
    <property type="match status" value="2"/>
</dbReference>
<organism evidence="7 8">
    <name type="scientific">Sphingomonas lenta</name>
    <dbReference type="NCBI Taxonomy" id="1141887"/>
    <lineage>
        <taxon>Bacteria</taxon>
        <taxon>Pseudomonadati</taxon>
        <taxon>Pseudomonadota</taxon>
        <taxon>Alphaproteobacteria</taxon>
        <taxon>Sphingomonadales</taxon>
        <taxon>Sphingomonadaceae</taxon>
        <taxon>Sphingomonas</taxon>
    </lineage>
</organism>
<evidence type="ECO:0000259" key="6">
    <source>
        <dbReference type="Pfam" id="PF05193"/>
    </source>
</evidence>
<protein>
    <submittedName>
        <fullName evidence="7">Peptidase M16</fullName>
    </submittedName>
</protein>
<dbReference type="AlphaFoldDB" id="A0A2A2SG95"/>
<name>A0A2A2SG95_9SPHN</name>
<feature type="signal peptide" evidence="4">
    <location>
        <begin position="1"/>
        <end position="21"/>
    </location>
</feature>
<dbReference type="InterPro" id="IPR011765">
    <property type="entry name" value="Pept_M16_N"/>
</dbReference>
<dbReference type="Pfam" id="PF00675">
    <property type="entry name" value="Peptidase_M16"/>
    <property type="match status" value="2"/>
</dbReference>
<keyword evidence="2" id="KW-0378">Hydrolase</keyword>
<dbReference type="EMBL" id="NSLI01000003">
    <property type="protein sequence ID" value="PAX08223.1"/>
    <property type="molecule type" value="Genomic_DNA"/>
</dbReference>
<gene>
    <name evidence="7" type="ORF">CKY28_11690</name>
</gene>
<evidence type="ECO:0000256" key="4">
    <source>
        <dbReference type="SAM" id="SignalP"/>
    </source>
</evidence>
<evidence type="ECO:0000256" key="2">
    <source>
        <dbReference type="ARBA" id="ARBA00023049"/>
    </source>
</evidence>
<evidence type="ECO:0000256" key="3">
    <source>
        <dbReference type="SAM" id="MobiDB-lite"/>
    </source>
</evidence>
<dbReference type="PANTHER" id="PTHR11851:SF49">
    <property type="entry name" value="MITOCHONDRIAL-PROCESSING PEPTIDASE SUBUNIT ALPHA"/>
    <property type="match status" value="1"/>
</dbReference>
<feature type="domain" description="Peptidase M16 N-terminal" evidence="5">
    <location>
        <begin position="529"/>
        <end position="645"/>
    </location>
</feature>